<organism evidence="2 3">
    <name type="scientific">Halorarum halophilum</name>
    <dbReference type="NCBI Taxonomy" id="2743090"/>
    <lineage>
        <taxon>Archaea</taxon>
        <taxon>Methanobacteriati</taxon>
        <taxon>Methanobacteriota</taxon>
        <taxon>Stenosarchaea group</taxon>
        <taxon>Halobacteria</taxon>
        <taxon>Halobacteriales</taxon>
        <taxon>Haloferacaceae</taxon>
        <taxon>Halorarum</taxon>
    </lineage>
</organism>
<protein>
    <submittedName>
        <fullName evidence="2">Glycosyltransferase</fullName>
    </submittedName>
</protein>
<keyword evidence="3" id="KW-1185">Reference proteome</keyword>
<dbReference type="PANTHER" id="PTHR22916:SF3">
    <property type="entry name" value="UDP-GLCNAC:BETAGAL BETA-1,3-N-ACETYLGLUCOSAMINYLTRANSFERASE-LIKE PROTEIN 1"/>
    <property type="match status" value="1"/>
</dbReference>
<keyword evidence="2" id="KW-0808">Transferase</keyword>
<dbReference type="RefSeq" id="WP_179167669.1">
    <property type="nucleotide sequence ID" value="NZ_CP058529.1"/>
</dbReference>
<feature type="domain" description="Glycosyltransferase 2-like" evidence="1">
    <location>
        <begin position="22"/>
        <end position="143"/>
    </location>
</feature>
<dbReference type="Gene3D" id="3.90.550.10">
    <property type="entry name" value="Spore Coat Polysaccharide Biosynthesis Protein SpsA, Chain A"/>
    <property type="match status" value="1"/>
</dbReference>
<evidence type="ECO:0000259" key="1">
    <source>
        <dbReference type="Pfam" id="PF00535"/>
    </source>
</evidence>
<evidence type="ECO:0000313" key="3">
    <source>
        <dbReference type="Proteomes" id="UP000509750"/>
    </source>
</evidence>
<dbReference type="OrthoDB" id="46222at2157"/>
<name>A0A7D5K5M8_9EURY</name>
<dbReference type="KEGG" id="halg:HUG10_00415"/>
<accession>A0A7D5K5M8</accession>
<evidence type="ECO:0000313" key="2">
    <source>
        <dbReference type="EMBL" id="QLG26094.1"/>
    </source>
</evidence>
<dbReference type="InterPro" id="IPR029044">
    <property type="entry name" value="Nucleotide-diphossugar_trans"/>
</dbReference>
<dbReference type="SUPFAM" id="SSF53448">
    <property type="entry name" value="Nucleotide-diphospho-sugar transferases"/>
    <property type="match status" value="1"/>
</dbReference>
<dbReference type="GeneID" id="56027250"/>
<dbReference type="PANTHER" id="PTHR22916">
    <property type="entry name" value="GLYCOSYLTRANSFERASE"/>
    <property type="match status" value="1"/>
</dbReference>
<reference evidence="2 3" key="1">
    <citation type="submission" date="2020-07" db="EMBL/GenBank/DDBJ databases">
        <title>Gai3-2, isolated from salt lake.</title>
        <authorList>
            <person name="Cui H."/>
            <person name="Shi X."/>
        </authorList>
    </citation>
    <scope>NUCLEOTIDE SEQUENCE [LARGE SCALE GENOMIC DNA]</scope>
    <source>
        <strain evidence="2 3">Gai3-2</strain>
    </source>
</reference>
<dbReference type="Proteomes" id="UP000509750">
    <property type="component" value="Chromosome"/>
</dbReference>
<dbReference type="Pfam" id="PF00535">
    <property type="entry name" value="Glycos_transf_2"/>
    <property type="match status" value="1"/>
</dbReference>
<dbReference type="EMBL" id="CP058529">
    <property type="protein sequence ID" value="QLG26094.1"/>
    <property type="molecule type" value="Genomic_DNA"/>
</dbReference>
<proteinExistence type="predicted"/>
<sequence length="318" mass="35463">MTDLPDVDLSNLERNDDETLVSAIVPTFGDADLLSPGLQSIANQTYGNVEIIIVDSSGVGWLEDLAADTEGIVYVYQEPKGLAAARNRGIEAASGEVIAFLDADDRWYPEKLERQMAEMDAGGADVVYSDVCVLTDDGERRRLSALPISDPDNHHIEFLYKGGVPILSVVVRRECFEQNRFNEDLPAVEDRNLLTQLFAVFEPARVAEPLAVYRQRQGSMSSDAATMYEAEMISLEHLADEFPSVANCYEDLVALAEYKYGKRLLRSGSPGEARRHFITATLAGHRDYRLAVLLAISILPVDHRRSLWHLERVQEYLS</sequence>
<dbReference type="GO" id="GO:0016758">
    <property type="term" value="F:hexosyltransferase activity"/>
    <property type="evidence" value="ECO:0007669"/>
    <property type="project" value="UniProtKB-ARBA"/>
</dbReference>
<gene>
    <name evidence="2" type="ORF">HUG10_00415</name>
</gene>
<dbReference type="AlphaFoldDB" id="A0A7D5K5M8"/>
<dbReference type="InterPro" id="IPR001173">
    <property type="entry name" value="Glyco_trans_2-like"/>
</dbReference>